<dbReference type="InterPro" id="IPR006901">
    <property type="entry name" value="TrmK"/>
</dbReference>
<feature type="compositionally biased region" description="Basic and acidic residues" evidence="1">
    <location>
        <begin position="217"/>
        <end position="236"/>
    </location>
</feature>
<dbReference type="RefSeq" id="WP_041966878.1">
    <property type="nucleotide sequence ID" value="NZ_BASE01000076.1"/>
</dbReference>
<organism evidence="2 3">
    <name type="scientific">Mesobacillus selenatarsenatis (strain DSM 18680 / JCM 14380 / FERM P-15431 / SF-1)</name>
    <dbReference type="NCBI Taxonomy" id="1321606"/>
    <lineage>
        <taxon>Bacteria</taxon>
        <taxon>Bacillati</taxon>
        <taxon>Bacillota</taxon>
        <taxon>Bacilli</taxon>
        <taxon>Bacillales</taxon>
        <taxon>Bacillaceae</taxon>
        <taxon>Mesobacillus</taxon>
    </lineage>
</organism>
<keyword evidence="2" id="KW-0808">Transferase</keyword>
<evidence type="ECO:0000313" key="3">
    <source>
        <dbReference type="Proteomes" id="UP000031014"/>
    </source>
</evidence>
<keyword evidence="2" id="KW-0489">Methyltransferase</keyword>
<sequence length="236" mass="26493">MNAEKLSHRLEAVANNIPEGTRLADIGSDHAYLPCNVVKKGTVSMAIAGEVAEGPFQSALEQVREESLIDKISVRKGDGLEVIQPGEVDCVTIAGMGGTLISTILEQGKSKLEGVSRLVLQPNVGSFAVRKWLIGNGWELIKEEILEEDRKIYEILVAEKGEPMKPYQHINFENGILFGPFLLKEKPEVFKEKWNAEKRNWERILKQLDEAVQNEDTESKRQELKTKLKMAEEALR</sequence>
<comment type="caution">
    <text evidence="2">The sequence shown here is derived from an EMBL/GenBank/DDBJ whole genome shotgun (WGS) entry which is preliminary data.</text>
</comment>
<reference evidence="2 3" key="1">
    <citation type="submission" date="2013-06" db="EMBL/GenBank/DDBJ databases">
        <title>Whole genome shotgun sequence of Bacillus selenatarsenatis SF-1.</title>
        <authorList>
            <person name="Kuroda M."/>
            <person name="Sei K."/>
            <person name="Yamashita M."/>
            <person name="Ike M."/>
        </authorList>
    </citation>
    <scope>NUCLEOTIDE SEQUENCE [LARGE SCALE GENOMIC DNA]</scope>
    <source>
        <strain evidence="2 3">SF-1</strain>
    </source>
</reference>
<dbReference type="PANTHER" id="PTHR38451:SF1">
    <property type="entry name" value="TRNA (ADENINE(22)-N(1))-METHYLTRANSFERASE"/>
    <property type="match status" value="1"/>
</dbReference>
<keyword evidence="3" id="KW-1185">Reference proteome</keyword>
<dbReference type="SUPFAM" id="SSF53335">
    <property type="entry name" value="S-adenosyl-L-methionine-dependent methyltransferases"/>
    <property type="match status" value="1"/>
</dbReference>
<dbReference type="Gene3D" id="1.10.287.1890">
    <property type="match status" value="1"/>
</dbReference>
<dbReference type="Proteomes" id="UP000031014">
    <property type="component" value="Unassembled WGS sequence"/>
</dbReference>
<evidence type="ECO:0000256" key="1">
    <source>
        <dbReference type="SAM" id="MobiDB-lite"/>
    </source>
</evidence>
<accession>A0A0A8X5D3</accession>
<proteinExistence type="predicted"/>
<dbReference type="PANTHER" id="PTHR38451">
    <property type="entry name" value="TRNA (ADENINE(22)-N(1))-METHYLTRANSFERASE"/>
    <property type="match status" value="1"/>
</dbReference>
<protein>
    <submittedName>
        <fullName evidence="2">Putative tRNA-m1A22 methylase</fullName>
    </submittedName>
</protein>
<dbReference type="PIRSF" id="PIRSF018637">
    <property type="entry name" value="TrmK"/>
    <property type="match status" value="1"/>
</dbReference>
<feature type="region of interest" description="Disordered" evidence="1">
    <location>
        <begin position="212"/>
        <end position="236"/>
    </location>
</feature>
<dbReference type="STRING" id="1321606.SAMD00020551_3356"/>
<dbReference type="GO" id="GO:0032259">
    <property type="term" value="P:methylation"/>
    <property type="evidence" value="ECO:0007669"/>
    <property type="project" value="UniProtKB-KW"/>
</dbReference>
<dbReference type="OrthoDB" id="5881184at2"/>
<gene>
    <name evidence="2" type="ORF">SAMD00020551_3356</name>
</gene>
<dbReference type="GO" id="GO:0160105">
    <property type="term" value="F:tRNA (adenine(22)-N1)-methyltransferase activity"/>
    <property type="evidence" value="ECO:0007669"/>
    <property type="project" value="InterPro"/>
</dbReference>
<dbReference type="AlphaFoldDB" id="A0A0A8X5D3"/>
<name>A0A0A8X5D3_MESS1</name>
<dbReference type="Pfam" id="PF04816">
    <property type="entry name" value="TrmK"/>
    <property type="match status" value="1"/>
</dbReference>
<dbReference type="EMBL" id="BASE01000076">
    <property type="protein sequence ID" value="GAM15200.1"/>
    <property type="molecule type" value="Genomic_DNA"/>
</dbReference>
<evidence type="ECO:0000313" key="2">
    <source>
        <dbReference type="EMBL" id="GAM15200.1"/>
    </source>
</evidence>
<dbReference type="InterPro" id="IPR029063">
    <property type="entry name" value="SAM-dependent_MTases_sf"/>
</dbReference>
<dbReference type="Gene3D" id="3.40.50.150">
    <property type="entry name" value="Vaccinia Virus protein VP39"/>
    <property type="match status" value="1"/>
</dbReference>